<reference evidence="1" key="2">
    <citation type="submission" date="2023-01" db="EMBL/GenBank/DDBJ databases">
        <authorList>
            <person name="Sun Q."/>
            <person name="Evtushenko L."/>
        </authorList>
    </citation>
    <scope>NUCLEOTIDE SEQUENCE</scope>
    <source>
        <strain evidence="1">VKM Ac-1321</strain>
    </source>
</reference>
<name>A0A9W6KTP2_9ACTN</name>
<evidence type="ECO:0000313" key="2">
    <source>
        <dbReference type="Proteomes" id="UP001143480"/>
    </source>
</evidence>
<dbReference type="EMBL" id="BSFP01000069">
    <property type="protein sequence ID" value="GLL06215.1"/>
    <property type="molecule type" value="Genomic_DNA"/>
</dbReference>
<keyword evidence="2" id="KW-1185">Reference proteome</keyword>
<protein>
    <submittedName>
        <fullName evidence="1">Uncharacterized protein</fullName>
    </submittedName>
</protein>
<organism evidence="1 2">
    <name type="scientific">Dactylosporangium matsuzakiense</name>
    <dbReference type="NCBI Taxonomy" id="53360"/>
    <lineage>
        <taxon>Bacteria</taxon>
        <taxon>Bacillati</taxon>
        <taxon>Actinomycetota</taxon>
        <taxon>Actinomycetes</taxon>
        <taxon>Micromonosporales</taxon>
        <taxon>Micromonosporaceae</taxon>
        <taxon>Dactylosporangium</taxon>
    </lineage>
</organism>
<sequence length="63" mass="7253">MSQKSVIIEVQRPLSAAVAQHAAELVTHRRRDHPDEHLCTCGRPREACVSDMIRELWHLDESH</sequence>
<gene>
    <name evidence="1" type="ORF">GCM10017581_079630</name>
</gene>
<comment type="caution">
    <text evidence="1">The sequence shown here is derived from an EMBL/GenBank/DDBJ whole genome shotgun (WGS) entry which is preliminary data.</text>
</comment>
<proteinExistence type="predicted"/>
<dbReference type="AlphaFoldDB" id="A0A9W6KTP2"/>
<accession>A0A9W6KTP2</accession>
<evidence type="ECO:0000313" key="1">
    <source>
        <dbReference type="EMBL" id="GLL06215.1"/>
    </source>
</evidence>
<reference evidence="1" key="1">
    <citation type="journal article" date="2014" name="Int. J. Syst. Evol. Microbiol.">
        <title>Complete genome sequence of Corynebacterium casei LMG S-19264T (=DSM 44701T), isolated from a smear-ripened cheese.</title>
        <authorList>
            <consortium name="US DOE Joint Genome Institute (JGI-PGF)"/>
            <person name="Walter F."/>
            <person name="Albersmeier A."/>
            <person name="Kalinowski J."/>
            <person name="Ruckert C."/>
        </authorList>
    </citation>
    <scope>NUCLEOTIDE SEQUENCE</scope>
    <source>
        <strain evidence="1">VKM Ac-1321</strain>
    </source>
</reference>
<dbReference type="Proteomes" id="UP001143480">
    <property type="component" value="Unassembled WGS sequence"/>
</dbReference>